<dbReference type="AlphaFoldDB" id="A0A6I8LTQ0"/>
<dbReference type="InterPro" id="IPR046194">
    <property type="entry name" value="DUF6222"/>
</dbReference>
<evidence type="ECO:0000313" key="3">
    <source>
        <dbReference type="Proteomes" id="UP000399805"/>
    </source>
</evidence>
<reference evidence="2 3" key="1">
    <citation type="submission" date="2019-09" db="EMBL/GenBank/DDBJ databases">
        <authorList>
            <person name="Leyn A S."/>
        </authorList>
    </citation>
    <scope>NUCLEOTIDE SEQUENCE [LARGE SCALE GENOMIC DNA]</scope>
    <source>
        <strain evidence="2">AA231_1</strain>
    </source>
</reference>
<proteinExistence type="predicted"/>
<organism evidence="2 3">
    <name type="scientific">Amycolatopsis camponoti</name>
    <dbReference type="NCBI Taxonomy" id="2606593"/>
    <lineage>
        <taxon>Bacteria</taxon>
        <taxon>Bacillati</taxon>
        <taxon>Actinomycetota</taxon>
        <taxon>Actinomycetes</taxon>
        <taxon>Pseudonocardiales</taxon>
        <taxon>Pseudonocardiaceae</taxon>
        <taxon>Amycolatopsis</taxon>
    </lineage>
</organism>
<dbReference type="Proteomes" id="UP000399805">
    <property type="component" value="Unassembled WGS sequence"/>
</dbReference>
<dbReference type="Pfam" id="PF19731">
    <property type="entry name" value="DUF6222"/>
    <property type="match status" value="1"/>
</dbReference>
<gene>
    <name evidence="2" type="ORF">AA23TX_05412</name>
</gene>
<name>A0A6I8LTQ0_9PSEU</name>
<protein>
    <submittedName>
        <fullName evidence="2">Uncharacterized protein</fullName>
    </submittedName>
</protein>
<dbReference type="EMBL" id="CABVGP010000002">
    <property type="protein sequence ID" value="VVJ20391.1"/>
    <property type="molecule type" value="Genomic_DNA"/>
</dbReference>
<feature type="region of interest" description="Disordered" evidence="1">
    <location>
        <begin position="1"/>
        <end position="22"/>
    </location>
</feature>
<sequence>MTTSDAGHADTGDRQPVQQASADALFTAEAASGTAPVPVEALVRPMPRLGRGIVWSDIVAEIERDHRARMRDAA</sequence>
<accession>A0A6I8LTQ0</accession>
<dbReference type="RefSeq" id="WP_155545508.1">
    <property type="nucleotide sequence ID" value="NZ_CABVGP010000002.1"/>
</dbReference>
<keyword evidence="3" id="KW-1185">Reference proteome</keyword>
<evidence type="ECO:0000313" key="2">
    <source>
        <dbReference type="EMBL" id="VVJ20391.1"/>
    </source>
</evidence>
<evidence type="ECO:0000256" key="1">
    <source>
        <dbReference type="SAM" id="MobiDB-lite"/>
    </source>
</evidence>